<accession>A0A218VWX3</accession>
<gene>
    <name evidence="2" type="ORF">CDL15_Pgr028805</name>
</gene>
<reference evidence="3" key="1">
    <citation type="journal article" date="2017" name="Plant J.">
        <title>The pomegranate (Punica granatum L.) genome and the genomics of punicalagin biosynthesis.</title>
        <authorList>
            <person name="Qin G."/>
            <person name="Xu C."/>
            <person name="Ming R."/>
            <person name="Tang H."/>
            <person name="Guyot R."/>
            <person name="Kramer E.M."/>
            <person name="Hu Y."/>
            <person name="Yi X."/>
            <person name="Qi Y."/>
            <person name="Xu X."/>
            <person name="Gao Z."/>
            <person name="Pan H."/>
            <person name="Jian J."/>
            <person name="Tian Y."/>
            <person name="Yue Z."/>
            <person name="Xu Y."/>
        </authorList>
    </citation>
    <scope>NUCLEOTIDE SEQUENCE [LARGE SCALE GENOMIC DNA]</scope>
    <source>
        <strain evidence="3">cv. Dabenzi</strain>
    </source>
</reference>
<organism evidence="2 3">
    <name type="scientific">Punica granatum</name>
    <name type="common">Pomegranate</name>
    <dbReference type="NCBI Taxonomy" id="22663"/>
    <lineage>
        <taxon>Eukaryota</taxon>
        <taxon>Viridiplantae</taxon>
        <taxon>Streptophyta</taxon>
        <taxon>Embryophyta</taxon>
        <taxon>Tracheophyta</taxon>
        <taxon>Spermatophyta</taxon>
        <taxon>Magnoliopsida</taxon>
        <taxon>eudicotyledons</taxon>
        <taxon>Gunneridae</taxon>
        <taxon>Pentapetalae</taxon>
        <taxon>rosids</taxon>
        <taxon>malvids</taxon>
        <taxon>Myrtales</taxon>
        <taxon>Lythraceae</taxon>
        <taxon>Punica</taxon>
    </lineage>
</organism>
<feature type="region of interest" description="Disordered" evidence="1">
    <location>
        <begin position="73"/>
        <end position="142"/>
    </location>
</feature>
<evidence type="ECO:0000313" key="2">
    <source>
        <dbReference type="EMBL" id="OWM65087.1"/>
    </source>
</evidence>
<dbReference type="EMBL" id="MTKT01005739">
    <property type="protein sequence ID" value="OWM65087.1"/>
    <property type="molecule type" value="Genomic_DNA"/>
</dbReference>
<proteinExistence type="predicted"/>
<protein>
    <submittedName>
        <fullName evidence="2">Uncharacterized protein</fullName>
    </submittedName>
</protein>
<dbReference type="AlphaFoldDB" id="A0A218VWX3"/>
<name>A0A218VWX3_PUNGR</name>
<comment type="caution">
    <text evidence="2">The sequence shown here is derived from an EMBL/GenBank/DDBJ whole genome shotgun (WGS) entry which is preliminary data.</text>
</comment>
<feature type="region of interest" description="Disordered" evidence="1">
    <location>
        <begin position="1"/>
        <end position="43"/>
    </location>
</feature>
<sequence length="142" mass="15793">MDCGRKAWSTEKSREEPSEEQINEEFRKRQSRHSGTIHHRVIEAPKGAQYGTLKIPLCAKVTNDTSRRVSGAYRLGRETPDLSQTPFLTGLPGPAPLTSKRHSKTDLQAPRDHRGRGTSFRRPFGTLRGSPSDVSVVANASR</sequence>
<feature type="compositionally biased region" description="Basic and acidic residues" evidence="1">
    <location>
        <begin position="1"/>
        <end position="16"/>
    </location>
</feature>
<dbReference type="Proteomes" id="UP000197138">
    <property type="component" value="Unassembled WGS sequence"/>
</dbReference>
<evidence type="ECO:0000256" key="1">
    <source>
        <dbReference type="SAM" id="MobiDB-lite"/>
    </source>
</evidence>
<feature type="compositionally biased region" description="Basic residues" evidence="1">
    <location>
        <begin position="29"/>
        <end position="39"/>
    </location>
</feature>
<evidence type="ECO:0000313" key="3">
    <source>
        <dbReference type="Proteomes" id="UP000197138"/>
    </source>
</evidence>